<reference evidence="2" key="1">
    <citation type="journal article" date="2021" name="Genome Biol. Evol.">
        <title>A High-Quality Reference Genome for a Parasitic Bivalve with Doubly Uniparental Inheritance (Bivalvia: Unionida).</title>
        <authorList>
            <person name="Smith C.H."/>
        </authorList>
    </citation>
    <scope>NUCLEOTIDE SEQUENCE</scope>
    <source>
        <strain evidence="2">CHS0354</strain>
    </source>
</reference>
<dbReference type="Proteomes" id="UP001195483">
    <property type="component" value="Unassembled WGS sequence"/>
</dbReference>
<name>A0AAE0VN02_9BIVA</name>
<dbReference type="GO" id="GO:0008028">
    <property type="term" value="F:monocarboxylic acid transmembrane transporter activity"/>
    <property type="evidence" value="ECO:0007669"/>
    <property type="project" value="TreeGrafter"/>
</dbReference>
<feature type="transmembrane region" description="Helical" evidence="1">
    <location>
        <begin position="234"/>
        <end position="257"/>
    </location>
</feature>
<organism evidence="2 3">
    <name type="scientific">Potamilus streckersoni</name>
    <dbReference type="NCBI Taxonomy" id="2493646"/>
    <lineage>
        <taxon>Eukaryota</taxon>
        <taxon>Metazoa</taxon>
        <taxon>Spiralia</taxon>
        <taxon>Lophotrochozoa</taxon>
        <taxon>Mollusca</taxon>
        <taxon>Bivalvia</taxon>
        <taxon>Autobranchia</taxon>
        <taxon>Heteroconchia</taxon>
        <taxon>Palaeoheterodonta</taxon>
        <taxon>Unionida</taxon>
        <taxon>Unionoidea</taxon>
        <taxon>Unionidae</taxon>
        <taxon>Ambleminae</taxon>
        <taxon>Lampsilini</taxon>
        <taxon>Potamilus</taxon>
    </lineage>
</organism>
<feature type="transmembrane region" description="Helical" evidence="1">
    <location>
        <begin position="82"/>
        <end position="104"/>
    </location>
</feature>
<evidence type="ECO:0000313" key="2">
    <source>
        <dbReference type="EMBL" id="KAK3582827.1"/>
    </source>
</evidence>
<dbReference type="PANTHER" id="PTHR11360:SF284">
    <property type="entry name" value="EG:103B4.3 PROTEIN-RELATED"/>
    <property type="match status" value="1"/>
</dbReference>
<feature type="transmembrane region" description="Helical" evidence="1">
    <location>
        <begin position="171"/>
        <end position="190"/>
    </location>
</feature>
<protein>
    <submittedName>
        <fullName evidence="2">Uncharacterized protein</fullName>
    </submittedName>
</protein>
<dbReference type="PANTHER" id="PTHR11360">
    <property type="entry name" value="MONOCARBOXYLATE TRANSPORTER"/>
    <property type="match status" value="1"/>
</dbReference>
<feature type="transmembrane region" description="Helical" evidence="1">
    <location>
        <begin position="54"/>
        <end position="75"/>
    </location>
</feature>
<dbReference type="InterPro" id="IPR050327">
    <property type="entry name" value="Proton-linked_MCT"/>
</dbReference>
<comment type="caution">
    <text evidence="2">The sequence shown here is derived from an EMBL/GenBank/DDBJ whole genome shotgun (WGS) entry which is preliminary data.</text>
</comment>
<feature type="transmembrane region" description="Helical" evidence="1">
    <location>
        <begin position="211"/>
        <end position="228"/>
    </location>
</feature>
<evidence type="ECO:0000256" key="1">
    <source>
        <dbReference type="SAM" id="Phobius"/>
    </source>
</evidence>
<keyword evidence="3" id="KW-1185">Reference proteome</keyword>
<dbReference type="InterPro" id="IPR036259">
    <property type="entry name" value="MFS_trans_sf"/>
</dbReference>
<feature type="transmembrane region" description="Helical" evidence="1">
    <location>
        <begin position="299"/>
        <end position="321"/>
    </location>
</feature>
<keyword evidence="1" id="KW-0812">Transmembrane</keyword>
<dbReference type="InterPro" id="IPR011701">
    <property type="entry name" value="MFS"/>
</dbReference>
<dbReference type="Gene3D" id="1.20.1250.20">
    <property type="entry name" value="MFS general substrate transporter like domains"/>
    <property type="match status" value="2"/>
</dbReference>
<feature type="transmembrane region" description="Helical" evidence="1">
    <location>
        <begin position="12"/>
        <end position="34"/>
    </location>
</feature>
<sequence length="351" mass="38105">MIAQENFSRSCHRWIVFGSSYISTLLVLGLLFGFPRLFSILLEVYRESRASTGAVHSIMIGVFYCTGIINGPVTAKIGLHKAGFLGGALAGLGWTISFFSTSILYLDFSIGVFTGLGLSFVYISSVSVVNHHFQKKSGLVVLSILSTSNGIGALIYPYIFTYCVDQFGIRGTFLLIGGVLLNSVPMSFLWQIPKNREKQESSSYDLGKTDVRKRTLVTSAAFTVLSMVDGFVTYMTLCSLIGLMVGATVASVSVVTLRIVGSENLTSGIGIQLTLSGVGLFLTGPVNGFIKDTTGSYRFAIWSSVGSLAASTLLFLFALVWKRRLGHEKKKDGKYKTENTDAETLEFIQQS</sequence>
<keyword evidence="1" id="KW-1133">Transmembrane helix</keyword>
<feature type="transmembrane region" description="Helical" evidence="1">
    <location>
        <begin position="269"/>
        <end position="287"/>
    </location>
</feature>
<evidence type="ECO:0000313" key="3">
    <source>
        <dbReference type="Proteomes" id="UP001195483"/>
    </source>
</evidence>
<feature type="transmembrane region" description="Helical" evidence="1">
    <location>
        <begin position="138"/>
        <end position="159"/>
    </location>
</feature>
<keyword evidence="1" id="KW-0472">Membrane</keyword>
<reference evidence="2" key="2">
    <citation type="journal article" date="2021" name="Genome Biol. Evol.">
        <title>Developing a high-quality reference genome for a parasitic bivalve with doubly uniparental inheritance (Bivalvia: Unionida).</title>
        <authorList>
            <person name="Smith C.H."/>
        </authorList>
    </citation>
    <scope>NUCLEOTIDE SEQUENCE</scope>
    <source>
        <strain evidence="2">CHS0354</strain>
        <tissue evidence="2">Mantle</tissue>
    </source>
</reference>
<reference evidence="2" key="3">
    <citation type="submission" date="2023-05" db="EMBL/GenBank/DDBJ databases">
        <authorList>
            <person name="Smith C.H."/>
        </authorList>
    </citation>
    <scope>NUCLEOTIDE SEQUENCE</scope>
    <source>
        <strain evidence="2">CHS0354</strain>
        <tissue evidence="2">Mantle</tissue>
    </source>
</reference>
<gene>
    <name evidence="2" type="ORF">CHS0354_039970</name>
</gene>
<accession>A0AAE0VN02</accession>
<dbReference type="EMBL" id="JAEAOA010002327">
    <property type="protein sequence ID" value="KAK3582827.1"/>
    <property type="molecule type" value="Genomic_DNA"/>
</dbReference>
<dbReference type="AlphaFoldDB" id="A0AAE0VN02"/>
<feature type="transmembrane region" description="Helical" evidence="1">
    <location>
        <begin position="110"/>
        <end position="129"/>
    </location>
</feature>
<dbReference type="SUPFAM" id="SSF103473">
    <property type="entry name" value="MFS general substrate transporter"/>
    <property type="match status" value="1"/>
</dbReference>
<proteinExistence type="predicted"/>
<dbReference type="Pfam" id="PF07690">
    <property type="entry name" value="MFS_1"/>
    <property type="match status" value="1"/>
</dbReference>